<protein>
    <submittedName>
        <fullName evidence="1">Uncharacterized protein</fullName>
    </submittedName>
</protein>
<sequence>MTSLGTEPIRPWDSGKEKECQSVFPLTVYPLVQIVLKKQSEWPDRLSLLSCLPEVVWSRCVMDKELPKASANKLALNIKKPDKSFKCKKPTKNVLVFLINRQLGRHRSDIDLSRWLWMLS</sequence>
<proteinExistence type="predicted"/>
<keyword evidence="2" id="KW-1185">Reference proteome</keyword>
<organism evidence="1 2">
    <name type="scientific">Papio anubis</name>
    <name type="common">Olive baboon</name>
    <dbReference type="NCBI Taxonomy" id="9555"/>
    <lineage>
        <taxon>Eukaryota</taxon>
        <taxon>Metazoa</taxon>
        <taxon>Chordata</taxon>
        <taxon>Craniata</taxon>
        <taxon>Vertebrata</taxon>
        <taxon>Euteleostomi</taxon>
        <taxon>Mammalia</taxon>
        <taxon>Eutheria</taxon>
        <taxon>Euarchontoglires</taxon>
        <taxon>Primates</taxon>
        <taxon>Haplorrhini</taxon>
        <taxon>Catarrhini</taxon>
        <taxon>Cercopithecidae</taxon>
        <taxon>Cercopithecinae</taxon>
        <taxon>Papio</taxon>
    </lineage>
</organism>
<dbReference type="GeneTree" id="ENSGT01130000278374"/>
<reference evidence="1" key="2">
    <citation type="submission" date="2025-08" db="UniProtKB">
        <authorList>
            <consortium name="Ensembl"/>
        </authorList>
    </citation>
    <scope>IDENTIFICATION</scope>
</reference>
<name>A0A8I5NGE9_PAPAN</name>
<reference evidence="1 2" key="1">
    <citation type="submission" date="2012-03" db="EMBL/GenBank/DDBJ databases">
        <title>Whole Genome Assembly of Papio anubis.</title>
        <authorList>
            <person name="Liu Y.L."/>
            <person name="Abraham K.A."/>
            <person name="Akbar H.A."/>
            <person name="Ali S.A."/>
            <person name="Anosike U.A."/>
            <person name="Aqrawi P.A."/>
            <person name="Arias F.A."/>
            <person name="Attaway T.A."/>
            <person name="Awwad R.A."/>
            <person name="Babu C.B."/>
            <person name="Bandaranaike D.B."/>
            <person name="Battles P.B."/>
            <person name="Bell A.B."/>
            <person name="Beltran B.B."/>
            <person name="Berhane-Mersha D.B."/>
            <person name="Bess C.B."/>
            <person name="Bickham C.B."/>
            <person name="Bolden T.B."/>
            <person name="Carter K.C."/>
            <person name="Chau D.C."/>
            <person name="Chavez A.C."/>
            <person name="Clerc-Blankenburg K.C."/>
            <person name="Coyle M.C."/>
            <person name="Dao M.D."/>
            <person name="Davila M.L.D."/>
            <person name="Davy-Carroll L.D."/>
            <person name="Denson S.D."/>
            <person name="Dinh H.D."/>
            <person name="Fernandez S.F."/>
            <person name="Fernando P.F."/>
            <person name="Forbes L.F."/>
            <person name="Francis C.F."/>
            <person name="Francisco L.F."/>
            <person name="Fu Q.F."/>
            <person name="Garcia-Iii R.G."/>
            <person name="Garrett T.G."/>
            <person name="Gross S.G."/>
            <person name="Gubbala S.G."/>
            <person name="Hirani K.H."/>
            <person name="Hogues M.H."/>
            <person name="Hollins B.H."/>
            <person name="Jackson L.J."/>
            <person name="Javaid M.J."/>
            <person name="Jhangiani S.J."/>
            <person name="Johnson A.J."/>
            <person name="Johnson B.J."/>
            <person name="Jones J.J."/>
            <person name="Joshi V.J."/>
            <person name="Kalu J.K."/>
            <person name="Khan N.K."/>
            <person name="Korchina V.K."/>
            <person name="Kovar C.K."/>
            <person name="Lago L.L."/>
            <person name="Lara F.L."/>
            <person name="Le T.-K.L."/>
            <person name="Lee S.L."/>
            <person name="Legall-Iii F.L."/>
            <person name="Lemon S.L."/>
            <person name="Liu J.L."/>
            <person name="Liu Y.-S.L."/>
            <person name="Liyanage D.L."/>
            <person name="Lopez J.L."/>
            <person name="Lorensuhewa L.L."/>
            <person name="Mata R.M."/>
            <person name="Mathew T.M."/>
            <person name="Mercado C.M."/>
            <person name="Mercado I.M."/>
            <person name="Morales K.M."/>
            <person name="Morgan M.M."/>
            <person name="Munidasa M.M."/>
            <person name="Ngo D.N."/>
            <person name="Nguyen L.N."/>
            <person name="Nguyen T.N."/>
            <person name="Nguyen N.N."/>
            <person name="Obregon M.O."/>
            <person name="Okwuonu G.O."/>
            <person name="Ongeri F.O."/>
            <person name="Onwere C.O."/>
            <person name="Osifeso I.O."/>
            <person name="Parra A.P."/>
            <person name="Patil S.P."/>
            <person name="Perez A.P."/>
            <person name="Perez Y.P."/>
            <person name="Pham C.P."/>
            <person name="Pu L.-L.P."/>
            <person name="Puazo M.P."/>
            <person name="Quiroz J.Q."/>
            <person name="Rouhana J.R."/>
            <person name="Ruiz M.R."/>
            <person name="Ruiz S.-J.R."/>
            <person name="Saada N.S."/>
            <person name="Santibanez J.S."/>
            <person name="Scheel M.S."/>
            <person name="Schneider B.S."/>
            <person name="Simmons D.S."/>
            <person name="Sisson I.S."/>
            <person name="Tang L.-Y.T."/>
            <person name="Thornton R.T."/>
            <person name="Tisius J.T."/>
            <person name="Toledanes G.T."/>
            <person name="Trejos Z.T."/>
            <person name="Usmani K.U."/>
            <person name="Varghese R.V."/>
            <person name="Vattathil S.V."/>
            <person name="Vee V.V."/>
            <person name="Walker D.W."/>
            <person name="Weissenberger G.W."/>
            <person name="White C.W."/>
            <person name="Williams A.W."/>
            <person name="Woodworth J.W."/>
            <person name="Wright R.W."/>
            <person name="Zhu Y.Z."/>
            <person name="Han Y.H."/>
            <person name="Newsham I.N."/>
            <person name="Nazareth L.N."/>
            <person name="Worley K.W."/>
            <person name="Muzny D.M."/>
            <person name="Rogers J.R."/>
            <person name="Gibbs R.G."/>
        </authorList>
    </citation>
    <scope>NUCLEOTIDE SEQUENCE [LARGE SCALE GENOMIC DNA]</scope>
</reference>
<evidence type="ECO:0000313" key="1">
    <source>
        <dbReference type="Ensembl" id="ENSPANP00000057964.1"/>
    </source>
</evidence>
<dbReference type="OMA" id="RECQAVT"/>
<evidence type="ECO:0000313" key="2">
    <source>
        <dbReference type="Proteomes" id="UP000028761"/>
    </source>
</evidence>
<dbReference type="AlphaFoldDB" id="A0A8I5NGE9"/>
<dbReference type="Proteomes" id="UP000028761">
    <property type="component" value="Chromosome X"/>
</dbReference>
<reference evidence="1" key="3">
    <citation type="submission" date="2025-09" db="UniProtKB">
        <authorList>
            <consortium name="Ensembl"/>
        </authorList>
    </citation>
    <scope>IDENTIFICATION</scope>
</reference>
<accession>A0A8I5NGE9</accession>
<dbReference type="Ensembl" id="ENSPANT00000065914.1">
    <property type="protein sequence ID" value="ENSPANP00000057964.1"/>
    <property type="gene ID" value="ENSPANG00000046231.1"/>
</dbReference>